<keyword evidence="3 5" id="KW-1133">Transmembrane helix</keyword>
<keyword evidence="4 5" id="KW-0472">Membrane</keyword>
<proteinExistence type="predicted"/>
<evidence type="ECO:0000256" key="1">
    <source>
        <dbReference type="ARBA" id="ARBA00004141"/>
    </source>
</evidence>
<name>A0A6I4M564_9ACTN</name>
<keyword evidence="2 5" id="KW-0812">Transmembrane</keyword>
<feature type="transmembrane region" description="Helical" evidence="5">
    <location>
        <begin position="6"/>
        <end position="26"/>
    </location>
</feature>
<dbReference type="RefSeq" id="WP_151590167.1">
    <property type="nucleotide sequence ID" value="NZ_WBMS02000001.1"/>
</dbReference>
<feature type="transmembrane region" description="Helical" evidence="5">
    <location>
        <begin position="46"/>
        <end position="67"/>
    </location>
</feature>
<evidence type="ECO:0000313" key="7">
    <source>
        <dbReference type="Proteomes" id="UP000462055"/>
    </source>
</evidence>
<evidence type="ECO:0000256" key="3">
    <source>
        <dbReference type="ARBA" id="ARBA00022989"/>
    </source>
</evidence>
<dbReference type="InterPro" id="IPR032808">
    <property type="entry name" value="DoxX"/>
</dbReference>
<evidence type="ECO:0000256" key="2">
    <source>
        <dbReference type="ARBA" id="ARBA00022692"/>
    </source>
</evidence>
<protein>
    <submittedName>
        <fullName evidence="6">DoxX family protein</fullName>
    </submittedName>
</protein>
<keyword evidence="7" id="KW-1185">Reference proteome</keyword>
<sequence>MDLALWIVAGLLCAVMLFGGATKLIVPKERLAAAPAGGWTGDRSAAFVKTLGGLEVLAAIGIVVPAAVGVAPVMVPVTAVCWVLLMVGAMATHLRRGEHTAVLANVVYLAMAAFIAAGRF</sequence>
<reference evidence="6" key="1">
    <citation type="submission" date="2019-12" db="EMBL/GenBank/DDBJ databases">
        <title>Actinomadura physcomitrii sp. nov., a novel actinomycete isolated from moss [Physcomitrium sphaericum (Ludw) Fuernr].</title>
        <authorList>
            <person name="Zhuang X."/>
        </authorList>
    </citation>
    <scope>NUCLEOTIDE SEQUENCE [LARGE SCALE GENOMIC DNA]</scope>
    <source>
        <strain evidence="6">LD22</strain>
    </source>
</reference>
<feature type="transmembrane region" description="Helical" evidence="5">
    <location>
        <begin position="73"/>
        <end position="94"/>
    </location>
</feature>
<evidence type="ECO:0000313" key="6">
    <source>
        <dbReference type="EMBL" id="MVZ98980.1"/>
    </source>
</evidence>
<comment type="subcellular location">
    <subcellularLocation>
        <location evidence="1">Membrane</location>
        <topology evidence="1">Multi-pass membrane protein</topology>
    </subcellularLocation>
</comment>
<comment type="caution">
    <text evidence="6">The sequence shown here is derived from an EMBL/GenBank/DDBJ whole genome shotgun (WGS) entry which is preliminary data.</text>
</comment>
<dbReference type="Proteomes" id="UP000462055">
    <property type="component" value="Unassembled WGS sequence"/>
</dbReference>
<dbReference type="Pfam" id="PF13564">
    <property type="entry name" value="DoxX_2"/>
    <property type="match status" value="1"/>
</dbReference>
<dbReference type="EMBL" id="WBMS02000001">
    <property type="protein sequence ID" value="MVZ98980.1"/>
    <property type="molecule type" value="Genomic_DNA"/>
</dbReference>
<gene>
    <name evidence="6" type="ORF">F8568_000980</name>
</gene>
<dbReference type="GO" id="GO:0016020">
    <property type="term" value="C:membrane"/>
    <property type="evidence" value="ECO:0007669"/>
    <property type="project" value="UniProtKB-SubCell"/>
</dbReference>
<organism evidence="6 7">
    <name type="scientific">Actinomadura physcomitrii</name>
    <dbReference type="NCBI Taxonomy" id="2650748"/>
    <lineage>
        <taxon>Bacteria</taxon>
        <taxon>Bacillati</taxon>
        <taxon>Actinomycetota</taxon>
        <taxon>Actinomycetes</taxon>
        <taxon>Streptosporangiales</taxon>
        <taxon>Thermomonosporaceae</taxon>
        <taxon>Actinomadura</taxon>
    </lineage>
</organism>
<evidence type="ECO:0000256" key="5">
    <source>
        <dbReference type="SAM" id="Phobius"/>
    </source>
</evidence>
<accession>A0A6I4M564</accession>
<evidence type="ECO:0000256" key="4">
    <source>
        <dbReference type="ARBA" id="ARBA00023136"/>
    </source>
</evidence>
<dbReference type="AlphaFoldDB" id="A0A6I4M564"/>
<feature type="transmembrane region" description="Helical" evidence="5">
    <location>
        <begin position="101"/>
        <end position="118"/>
    </location>
</feature>